<keyword evidence="3" id="KW-0238">DNA-binding</keyword>
<evidence type="ECO:0000256" key="4">
    <source>
        <dbReference type="ARBA" id="ARBA00023163"/>
    </source>
</evidence>
<sequence length="140" mass="16214">MLQIANAEWEVMRVVWASEEVTSSYIIDILQQNHDWSDSTIKTMITRLSEKGLLSSRREGRRFWYRAVISEEEGQWKRIEETFDKICITKRGKLLAALMTDTPMTEQDIAMFESILQAKKATPVSKIMCQCLPGQCSCHH</sequence>
<evidence type="ECO:0000256" key="3">
    <source>
        <dbReference type="ARBA" id="ARBA00023125"/>
    </source>
</evidence>
<accession>V6Z6S2</accession>
<protein>
    <submittedName>
        <fullName evidence="5">Uracil phosphoribosyltransferase</fullName>
    </submittedName>
</protein>
<dbReference type="PIRSF" id="PIRSF019455">
    <property type="entry name" value="CopR_AtkY"/>
    <property type="match status" value="1"/>
</dbReference>
<proteinExistence type="inferred from homology"/>
<reference evidence="5 6" key="1">
    <citation type="submission" date="2013-05" db="EMBL/GenBank/DDBJ databases">
        <authorList>
            <person name="Richards V.P."/>
            <person name="Durkin S.A.S."/>
            <person name="Kim M."/>
            <person name="Pavinski Bitar P.D."/>
            <person name="Stanhope M.J."/>
            <person name="Town C.D."/>
            <person name="Venter J.C."/>
        </authorList>
    </citation>
    <scope>NUCLEOTIDE SEQUENCE [LARGE SCALE GENOMIC DNA]</scope>
    <source>
        <strain evidence="5 6">LMG 14747</strain>
    </source>
</reference>
<dbReference type="InterPro" id="IPR005650">
    <property type="entry name" value="BlaI_family"/>
</dbReference>
<dbReference type="Proteomes" id="UP000018482">
    <property type="component" value="Unassembled WGS sequence"/>
</dbReference>
<keyword evidence="5" id="KW-0808">Transferase</keyword>
<dbReference type="EMBL" id="ANQC01000121">
    <property type="protein sequence ID" value="ESV55299.1"/>
    <property type="molecule type" value="Genomic_DNA"/>
</dbReference>
<organism evidence="5 6">
    <name type="scientific">Streptococcus agalactiae LMG 14747</name>
    <dbReference type="NCBI Taxonomy" id="1154860"/>
    <lineage>
        <taxon>Bacteria</taxon>
        <taxon>Bacillati</taxon>
        <taxon>Bacillota</taxon>
        <taxon>Bacilli</taxon>
        <taxon>Lactobacillales</taxon>
        <taxon>Streptococcaceae</taxon>
        <taxon>Streptococcus</taxon>
    </lineage>
</organism>
<evidence type="ECO:0000313" key="5">
    <source>
        <dbReference type="EMBL" id="ESV55299.1"/>
    </source>
</evidence>
<comment type="similarity">
    <text evidence="1">Belongs to the BlaI transcriptional regulatory family.</text>
</comment>
<dbReference type="Gene3D" id="1.10.10.10">
    <property type="entry name" value="Winged helix-like DNA-binding domain superfamily/Winged helix DNA-binding domain"/>
    <property type="match status" value="1"/>
</dbReference>
<keyword evidence="2" id="KW-0805">Transcription regulation</keyword>
<evidence type="ECO:0000256" key="2">
    <source>
        <dbReference type="ARBA" id="ARBA00023015"/>
    </source>
</evidence>
<keyword evidence="4" id="KW-0804">Transcription</keyword>
<dbReference type="SUPFAM" id="SSF46785">
    <property type="entry name" value="Winged helix' DNA-binding domain"/>
    <property type="match status" value="1"/>
</dbReference>
<name>V6Z6S2_STRAG</name>
<gene>
    <name evidence="5" type="ORF">SAG0136_08815</name>
</gene>
<keyword evidence="5" id="KW-0328">Glycosyltransferase</keyword>
<evidence type="ECO:0000256" key="1">
    <source>
        <dbReference type="ARBA" id="ARBA00011046"/>
    </source>
</evidence>
<dbReference type="GO" id="GO:0016757">
    <property type="term" value="F:glycosyltransferase activity"/>
    <property type="evidence" value="ECO:0007669"/>
    <property type="project" value="UniProtKB-KW"/>
</dbReference>
<dbReference type="InterPro" id="IPR036388">
    <property type="entry name" value="WH-like_DNA-bd_sf"/>
</dbReference>
<dbReference type="Pfam" id="PF03965">
    <property type="entry name" value="Penicillinase_R"/>
    <property type="match status" value="1"/>
</dbReference>
<evidence type="ECO:0000313" key="6">
    <source>
        <dbReference type="Proteomes" id="UP000018482"/>
    </source>
</evidence>
<dbReference type="NCBIfam" id="TIGR02698">
    <property type="entry name" value="CopY_TcrY"/>
    <property type="match status" value="1"/>
</dbReference>
<dbReference type="InterPro" id="IPR014071">
    <property type="entry name" value="Cu_transp_CopY/TcrY"/>
</dbReference>
<dbReference type="eggNOG" id="COG3682">
    <property type="taxonomic scope" value="Bacteria"/>
</dbReference>
<dbReference type="GO" id="GO:0003677">
    <property type="term" value="F:DNA binding"/>
    <property type="evidence" value="ECO:0007669"/>
    <property type="project" value="UniProtKB-KW"/>
</dbReference>
<dbReference type="GO" id="GO:0045892">
    <property type="term" value="P:negative regulation of DNA-templated transcription"/>
    <property type="evidence" value="ECO:0007669"/>
    <property type="project" value="InterPro"/>
</dbReference>
<dbReference type="InterPro" id="IPR036390">
    <property type="entry name" value="WH_DNA-bd_sf"/>
</dbReference>
<comment type="caution">
    <text evidence="5">The sequence shown here is derived from an EMBL/GenBank/DDBJ whole genome shotgun (WGS) entry which is preliminary data.</text>
</comment>
<dbReference type="AlphaFoldDB" id="V6Z6S2"/>